<evidence type="ECO:0008006" key="8">
    <source>
        <dbReference type="Google" id="ProtNLM"/>
    </source>
</evidence>
<sequence>MTIASPSTHTRSATHTRPVIGAIALWTIQVLLALIFVFMALPKAFGNPIAVAPFEVIGLGIPGMVVVGWLELAGAIALLIPRLSGLASICQIPLMIGATILSTVVTPDLVAIPVITLVLVCIVAWFRRFDTTALIHTIRRRQA</sequence>
<feature type="transmembrane region" description="Helical" evidence="5">
    <location>
        <begin position="20"/>
        <end position="41"/>
    </location>
</feature>
<evidence type="ECO:0000256" key="4">
    <source>
        <dbReference type="ARBA" id="ARBA00023136"/>
    </source>
</evidence>
<comment type="subcellular location">
    <subcellularLocation>
        <location evidence="1">Membrane</location>
        <topology evidence="1">Multi-pass membrane protein</topology>
    </subcellularLocation>
</comment>
<dbReference type="Proteomes" id="UP000218620">
    <property type="component" value="Unassembled WGS sequence"/>
</dbReference>
<evidence type="ECO:0000256" key="3">
    <source>
        <dbReference type="ARBA" id="ARBA00022989"/>
    </source>
</evidence>
<keyword evidence="3 5" id="KW-1133">Transmembrane helix</keyword>
<organism evidence="6 7">
    <name type="scientific">Brevibacterium aurantiacum</name>
    <dbReference type="NCBI Taxonomy" id="273384"/>
    <lineage>
        <taxon>Bacteria</taxon>
        <taxon>Bacillati</taxon>
        <taxon>Actinomycetota</taxon>
        <taxon>Actinomycetes</taxon>
        <taxon>Micrococcales</taxon>
        <taxon>Brevibacteriaceae</taxon>
        <taxon>Brevibacterium</taxon>
    </lineage>
</organism>
<comment type="caution">
    <text evidence="6">The sequence shown here is derived from an EMBL/GenBank/DDBJ whole genome shotgun (WGS) entry which is preliminary data.</text>
</comment>
<protein>
    <recommendedName>
        <fullName evidence="8">DoxX family protein</fullName>
    </recommendedName>
</protein>
<evidence type="ECO:0000256" key="1">
    <source>
        <dbReference type="ARBA" id="ARBA00004141"/>
    </source>
</evidence>
<dbReference type="InterPro" id="IPR032808">
    <property type="entry name" value="DoxX"/>
</dbReference>
<dbReference type="RefSeq" id="WP_096179198.1">
    <property type="nucleotide sequence ID" value="NZ_NRGQ01000062.1"/>
</dbReference>
<dbReference type="AlphaFoldDB" id="A0A2A3YPE0"/>
<dbReference type="GO" id="GO:0016020">
    <property type="term" value="C:membrane"/>
    <property type="evidence" value="ECO:0007669"/>
    <property type="project" value="UniProtKB-SubCell"/>
</dbReference>
<feature type="transmembrane region" description="Helical" evidence="5">
    <location>
        <begin position="110"/>
        <end position="126"/>
    </location>
</feature>
<keyword evidence="4 5" id="KW-0472">Membrane</keyword>
<evidence type="ECO:0000313" key="7">
    <source>
        <dbReference type="Proteomes" id="UP000218620"/>
    </source>
</evidence>
<evidence type="ECO:0000313" key="6">
    <source>
        <dbReference type="EMBL" id="PCC41163.1"/>
    </source>
</evidence>
<accession>A0A2A3YPE0</accession>
<evidence type="ECO:0000256" key="2">
    <source>
        <dbReference type="ARBA" id="ARBA00022692"/>
    </source>
</evidence>
<evidence type="ECO:0000256" key="5">
    <source>
        <dbReference type="SAM" id="Phobius"/>
    </source>
</evidence>
<feature type="transmembrane region" description="Helical" evidence="5">
    <location>
        <begin position="86"/>
        <end position="104"/>
    </location>
</feature>
<dbReference type="Pfam" id="PF13564">
    <property type="entry name" value="DoxX_2"/>
    <property type="match status" value="1"/>
</dbReference>
<proteinExistence type="predicted"/>
<feature type="transmembrane region" description="Helical" evidence="5">
    <location>
        <begin position="56"/>
        <end position="79"/>
    </location>
</feature>
<dbReference type="EMBL" id="NRGQ01000062">
    <property type="protein sequence ID" value="PCC41163.1"/>
    <property type="molecule type" value="Genomic_DNA"/>
</dbReference>
<reference evidence="6 7" key="1">
    <citation type="journal article" date="2017" name="Elife">
        <title>Extensive horizontal gene transfer in cheese-associated bacteria.</title>
        <authorList>
            <person name="Bonham K.S."/>
            <person name="Wolfe B.E."/>
            <person name="Dutton R.J."/>
        </authorList>
    </citation>
    <scope>NUCLEOTIDE SEQUENCE [LARGE SCALE GENOMIC DNA]</scope>
    <source>
        <strain evidence="6 7">962_8</strain>
    </source>
</reference>
<keyword evidence="2 5" id="KW-0812">Transmembrane</keyword>
<name>A0A2A3YPE0_BREAU</name>
<gene>
    <name evidence="6" type="ORF">CIK65_19130</name>
</gene>